<protein>
    <submittedName>
        <fullName evidence="2 5">Uncharacterized protein</fullName>
    </submittedName>
</protein>
<keyword evidence="4" id="KW-1185">Reference proteome</keyword>
<evidence type="ECO:0000313" key="4">
    <source>
        <dbReference type="Proteomes" id="UP000278627"/>
    </source>
</evidence>
<sequence length="55" mass="5968">MRNILMLLIVLIIIVNVESFGWGYSYYGGQSQDFGDFPAFNPGSAIAGAVLGKKK</sequence>
<evidence type="ECO:0000256" key="1">
    <source>
        <dbReference type="SAM" id="SignalP"/>
    </source>
</evidence>
<name>A0A0N4TAH2_BRUPA</name>
<evidence type="ECO:0000313" key="5">
    <source>
        <dbReference type="WBParaSite" id="BPAG_0000520901-mRNA-1"/>
    </source>
</evidence>
<reference evidence="5 6" key="1">
    <citation type="submission" date="2017-02" db="UniProtKB">
        <authorList>
            <consortium name="WormBaseParasite"/>
        </authorList>
    </citation>
    <scope>IDENTIFICATION</scope>
</reference>
<accession>A0A0N4TAH2</accession>
<evidence type="ECO:0000313" key="3">
    <source>
        <dbReference type="EMBL" id="VDN87718.1"/>
    </source>
</evidence>
<feature type="signal peptide" evidence="1">
    <location>
        <begin position="1"/>
        <end position="19"/>
    </location>
</feature>
<keyword evidence="1" id="KW-0732">Signal</keyword>
<dbReference type="EMBL" id="UZAD01006091">
    <property type="protein sequence ID" value="VDN87718.1"/>
    <property type="molecule type" value="Genomic_DNA"/>
</dbReference>
<feature type="chain" id="PRO_5009790746" evidence="1">
    <location>
        <begin position="20"/>
        <end position="55"/>
    </location>
</feature>
<reference evidence="2 4" key="2">
    <citation type="submission" date="2018-11" db="EMBL/GenBank/DDBJ databases">
        <authorList>
            <consortium name="Pathogen Informatics"/>
        </authorList>
    </citation>
    <scope>NUCLEOTIDE SEQUENCE [LARGE SCALE GENOMIC DNA]</scope>
</reference>
<gene>
    <name evidence="2" type="ORF">BPAG_LOCUS5173</name>
    <name evidence="3" type="ORF">BPAG_LOCUS6532</name>
</gene>
<proteinExistence type="predicted"/>
<dbReference type="Proteomes" id="UP000278627">
    <property type="component" value="Unassembled WGS sequence"/>
</dbReference>
<organism evidence="5">
    <name type="scientific">Brugia pahangi</name>
    <name type="common">Filarial nematode worm</name>
    <dbReference type="NCBI Taxonomy" id="6280"/>
    <lineage>
        <taxon>Eukaryota</taxon>
        <taxon>Metazoa</taxon>
        <taxon>Ecdysozoa</taxon>
        <taxon>Nematoda</taxon>
        <taxon>Chromadorea</taxon>
        <taxon>Rhabditida</taxon>
        <taxon>Spirurina</taxon>
        <taxon>Spiruromorpha</taxon>
        <taxon>Filarioidea</taxon>
        <taxon>Onchocercidae</taxon>
        <taxon>Brugia</taxon>
    </lineage>
</organism>
<evidence type="ECO:0000313" key="6">
    <source>
        <dbReference type="WBParaSite" id="BPAG_0000656801-mRNA-1"/>
    </source>
</evidence>
<dbReference type="STRING" id="6280.A0A0N4TAH2"/>
<dbReference type="AlphaFoldDB" id="A0A0N4TAH2"/>
<evidence type="ECO:0000313" key="2">
    <source>
        <dbReference type="EMBL" id="VDN86359.1"/>
    </source>
</evidence>
<dbReference type="WBParaSite" id="BPAG_0000520901-mRNA-1">
    <property type="protein sequence ID" value="BPAG_0000520901-mRNA-1"/>
    <property type="gene ID" value="BPAG_0000520901"/>
</dbReference>
<dbReference type="EMBL" id="UZAD01003333">
    <property type="protein sequence ID" value="VDN86359.1"/>
    <property type="molecule type" value="Genomic_DNA"/>
</dbReference>
<dbReference type="WBParaSite" id="BPAG_0000656801-mRNA-1">
    <property type="protein sequence ID" value="BPAG_0000656801-mRNA-1"/>
    <property type="gene ID" value="BPAG_0000656801"/>
</dbReference>